<dbReference type="CDD" id="cd00267">
    <property type="entry name" value="ABC_ATPase"/>
    <property type="match status" value="1"/>
</dbReference>
<sequence length="218" mass="22929">MQVVANRVSVAGPRGTALPSTSLTITTGELIVVNGESGTGCTAFGLALTGALRPDTGEVTVDGAADLARLRRHSALVDAPRVSAPEGQLPVHDVVADELAFADLPSDQTAVSRLLAGHDLSRHAETRIDDLPAESRTRLLTDLAALRPDVRMLVLDRPDRHTGDVEGWPMLAHEHAERGLAVVVLTATVSVSSLFLPVARLGELDQPAAQRCAPEVPV</sequence>
<evidence type="ECO:0000259" key="1">
    <source>
        <dbReference type="Pfam" id="PF00005"/>
    </source>
</evidence>
<evidence type="ECO:0000313" key="2">
    <source>
        <dbReference type="EMBL" id="SDD79081.1"/>
    </source>
</evidence>
<dbReference type="Proteomes" id="UP000199494">
    <property type="component" value="Unassembled WGS sequence"/>
</dbReference>
<name>A0A222VTD3_9PSEU</name>
<feature type="domain" description="ABC transporter" evidence="1">
    <location>
        <begin position="21"/>
        <end position="77"/>
    </location>
</feature>
<dbReference type="AlphaFoldDB" id="A0A222VTD3"/>
<reference evidence="2 3" key="1">
    <citation type="submission" date="2016-10" db="EMBL/GenBank/DDBJ databases">
        <authorList>
            <person name="de Groot N.N."/>
        </authorList>
    </citation>
    <scope>NUCLEOTIDE SEQUENCE [LARGE SCALE GENOMIC DNA]</scope>
    <source>
        <strain evidence="2 3">CGMCC 4.5506</strain>
    </source>
</reference>
<dbReference type="Gene3D" id="3.40.50.300">
    <property type="entry name" value="P-loop containing nucleotide triphosphate hydrolases"/>
    <property type="match status" value="1"/>
</dbReference>
<dbReference type="Pfam" id="PF00005">
    <property type="entry name" value="ABC_tran"/>
    <property type="match status" value="1"/>
</dbReference>
<dbReference type="GO" id="GO:0005524">
    <property type="term" value="F:ATP binding"/>
    <property type="evidence" value="ECO:0007669"/>
    <property type="project" value="InterPro"/>
</dbReference>
<dbReference type="EMBL" id="FMZE01000012">
    <property type="protein sequence ID" value="SDD79081.1"/>
    <property type="molecule type" value="Genomic_DNA"/>
</dbReference>
<dbReference type="OrthoDB" id="3775353at2"/>
<keyword evidence="3" id="KW-1185">Reference proteome</keyword>
<evidence type="ECO:0000313" key="3">
    <source>
        <dbReference type="Proteomes" id="UP000199494"/>
    </source>
</evidence>
<dbReference type="SUPFAM" id="SSF52540">
    <property type="entry name" value="P-loop containing nucleoside triphosphate hydrolases"/>
    <property type="match status" value="1"/>
</dbReference>
<dbReference type="STRING" id="530584.SAMN05421630_112161"/>
<dbReference type="GO" id="GO:0016887">
    <property type="term" value="F:ATP hydrolysis activity"/>
    <property type="evidence" value="ECO:0007669"/>
    <property type="project" value="InterPro"/>
</dbReference>
<proteinExistence type="predicted"/>
<dbReference type="RefSeq" id="WP_091809758.1">
    <property type="nucleotide sequence ID" value="NZ_CP016353.1"/>
</dbReference>
<dbReference type="KEGG" id="pmad:BAY61_21665"/>
<organism evidence="2 3">
    <name type="scientific">Prauserella marina</name>
    <dbReference type="NCBI Taxonomy" id="530584"/>
    <lineage>
        <taxon>Bacteria</taxon>
        <taxon>Bacillati</taxon>
        <taxon>Actinomycetota</taxon>
        <taxon>Actinomycetes</taxon>
        <taxon>Pseudonocardiales</taxon>
        <taxon>Pseudonocardiaceae</taxon>
        <taxon>Prauserella</taxon>
    </lineage>
</organism>
<accession>A0A222VTD3</accession>
<dbReference type="InterPro" id="IPR027417">
    <property type="entry name" value="P-loop_NTPase"/>
</dbReference>
<dbReference type="InterPro" id="IPR003439">
    <property type="entry name" value="ABC_transporter-like_ATP-bd"/>
</dbReference>
<gene>
    <name evidence="2" type="ORF">SAMN05421630_112161</name>
</gene>
<protein>
    <submittedName>
        <fullName evidence="2">ABC transporter</fullName>
    </submittedName>
</protein>